<name>A0A2N9H0G1_FAGSY</name>
<dbReference type="PROSITE" id="PS50158">
    <property type="entry name" value="ZF_CCHC"/>
    <property type="match status" value="1"/>
</dbReference>
<evidence type="ECO:0000256" key="4">
    <source>
        <dbReference type="PROSITE-ProRule" id="PRU00047"/>
    </source>
</evidence>
<dbReference type="InterPro" id="IPR007527">
    <property type="entry name" value="Znf_SWIM"/>
</dbReference>
<dbReference type="InterPro" id="IPR018289">
    <property type="entry name" value="MULE_transposase_dom"/>
</dbReference>
<sequence>MVRELGYALISRLWFRVPGISIEDGGLQQINSDHDAMLMTELVPGYGEIEVFVEHIVEEPIINSDLEDVDDDYNGNVDDDHHVEEDEVVDVDEDDDDDLYDRYTDMMDDEIPDQNANNGDADNSDADNSDADNSDDDSWDSVEDDEQPEVMGAGVLHSDYESEDLYSDGQGLTESESESNGNNVEVEANADVESSAGVYGRRPRVESRRPTFPIFRPVARAKDIRFELGMLFTSTKQFKEAMTKYAVEGGWGIRFVKNDKVRVRAVCQEGCKFVAYLAKLPRELTFQLKTLQLEHSCSRCFKNPRMTAKFLAKKLVGRVKDQPDIKLRSIQKKVRKKYVTHISQSKAYRAKAKAMDILEGSHIEQYNMLWDYCEELRRSNPGSTVLMKVQSFNEGEMEAEDVSQIRDPVFQRLYVCFEACKTGFKNACRPFIGLDACHLKGPYGGQLIAAVGRDPNEEYFPLAFAVVEAETYDSWTWFLKLLDADVGENRRMTYMSDQQKGLVQCFETAFPTQEHRSCCRHIYNNLKRRHPGILIKELFWRAAQATYIQEFEKVMSELKEVDVGAHKCKIIEAREKPIISLVEDIRLYLMRRFQYNREGILKIQSELCPKIRKKVFKLKQGSNKWEVAWAGELLFEVKDFFESFTVDLNEKSCTCQRWKLTGIPCSHAITCIHYNKEEVDNYVDDCYKVPAYKKCYEKMILPINGTTMWAKTGLPPVKPPHLRRPPGRPKKNRVREPDEPKAGTKLGRTGTTKKCKKCGRLGHNKRSCKGEVGGNSKLPQARGEKRKMRKVIL</sequence>
<feature type="region of interest" description="Disordered" evidence="5">
    <location>
        <begin position="66"/>
        <end position="204"/>
    </location>
</feature>
<dbReference type="InterPro" id="IPR006564">
    <property type="entry name" value="Znf_PMZ"/>
</dbReference>
<evidence type="ECO:0000259" key="6">
    <source>
        <dbReference type="PROSITE" id="PS50158"/>
    </source>
</evidence>
<evidence type="ECO:0000256" key="5">
    <source>
        <dbReference type="SAM" id="MobiDB-lite"/>
    </source>
</evidence>
<feature type="compositionally biased region" description="Acidic residues" evidence="5">
    <location>
        <begin position="122"/>
        <end position="148"/>
    </location>
</feature>
<organism evidence="8">
    <name type="scientific">Fagus sylvatica</name>
    <name type="common">Beechnut</name>
    <dbReference type="NCBI Taxonomy" id="28930"/>
    <lineage>
        <taxon>Eukaryota</taxon>
        <taxon>Viridiplantae</taxon>
        <taxon>Streptophyta</taxon>
        <taxon>Embryophyta</taxon>
        <taxon>Tracheophyta</taxon>
        <taxon>Spermatophyta</taxon>
        <taxon>Magnoliopsida</taxon>
        <taxon>eudicotyledons</taxon>
        <taxon>Gunneridae</taxon>
        <taxon>Pentapetalae</taxon>
        <taxon>rosids</taxon>
        <taxon>fabids</taxon>
        <taxon>Fagales</taxon>
        <taxon>Fagaceae</taxon>
        <taxon>Fagus</taxon>
    </lineage>
</organism>
<dbReference type="PANTHER" id="PTHR31973:SF187">
    <property type="entry name" value="MUTATOR TRANSPOSASE MUDRA PROTEIN"/>
    <property type="match status" value="1"/>
</dbReference>
<keyword evidence="1" id="KW-0479">Metal-binding</keyword>
<feature type="compositionally biased region" description="Low complexity" evidence="5">
    <location>
        <begin position="178"/>
        <end position="196"/>
    </location>
</feature>
<protein>
    <recommendedName>
        <fullName evidence="9">SWIM-type domain-containing protein</fullName>
    </recommendedName>
</protein>
<dbReference type="InterPro" id="IPR001878">
    <property type="entry name" value="Znf_CCHC"/>
</dbReference>
<feature type="compositionally biased region" description="Basic residues" evidence="5">
    <location>
        <begin position="784"/>
        <end position="793"/>
    </location>
</feature>
<dbReference type="Pfam" id="PF10551">
    <property type="entry name" value="MULE"/>
    <property type="match status" value="1"/>
</dbReference>
<dbReference type="GO" id="GO:0008270">
    <property type="term" value="F:zinc ion binding"/>
    <property type="evidence" value="ECO:0007669"/>
    <property type="project" value="UniProtKB-KW"/>
</dbReference>
<dbReference type="InterPro" id="IPR004332">
    <property type="entry name" value="Transposase_MuDR"/>
</dbReference>
<dbReference type="AlphaFoldDB" id="A0A2N9H0G1"/>
<evidence type="ECO:0000256" key="2">
    <source>
        <dbReference type="ARBA" id="ARBA00022771"/>
    </source>
</evidence>
<feature type="domain" description="SWIM-type" evidence="7">
    <location>
        <begin position="644"/>
        <end position="676"/>
    </location>
</feature>
<dbReference type="Pfam" id="PF03108">
    <property type="entry name" value="DBD_Tnp_Mut"/>
    <property type="match status" value="1"/>
</dbReference>
<evidence type="ECO:0000259" key="7">
    <source>
        <dbReference type="PROSITE" id="PS50966"/>
    </source>
</evidence>
<feature type="compositionally biased region" description="Acidic residues" evidence="5">
    <location>
        <begin position="85"/>
        <end position="99"/>
    </location>
</feature>
<evidence type="ECO:0000256" key="1">
    <source>
        <dbReference type="ARBA" id="ARBA00022723"/>
    </source>
</evidence>
<keyword evidence="2 4" id="KW-0863">Zinc-finger</keyword>
<evidence type="ECO:0000313" key="8">
    <source>
        <dbReference type="EMBL" id="SPD05121.1"/>
    </source>
</evidence>
<dbReference type="Pfam" id="PF04434">
    <property type="entry name" value="SWIM"/>
    <property type="match status" value="1"/>
</dbReference>
<evidence type="ECO:0008006" key="9">
    <source>
        <dbReference type="Google" id="ProtNLM"/>
    </source>
</evidence>
<feature type="domain" description="CCHC-type" evidence="6">
    <location>
        <begin position="754"/>
        <end position="769"/>
    </location>
</feature>
<accession>A0A2N9H0G1</accession>
<evidence type="ECO:0000256" key="3">
    <source>
        <dbReference type="ARBA" id="ARBA00022833"/>
    </source>
</evidence>
<gene>
    <name evidence="8" type="ORF">FSB_LOCUS33003</name>
</gene>
<proteinExistence type="predicted"/>
<dbReference type="GO" id="GO:0003676">
    <property type="term" value="F:nucleic acid binding"/>
    <property type="evidence" value="ECO:0007669"/>
    <property type="project" value="InterPro"/>
</dbReference>
<dbReference type="EMBL" id="OIVN01002621">
    <property type="protein sequence ID" value="SPD05121.1"/>
    <property type="molecule type" value="Genomic_DNA"/>
</dbReference>
<keyword evidence="3" id="KW-0862">Zinc</keyword>
<dbReference type="PROSITE" id="PS50966">
    <property type="entry name" value="ZF_SWIM"/>
    <property type="match status" value="1"/>
</dbReference>
<dbReference type="PANTHER" id="PTHR31973">
    <property type="entry name" value="POLYPROTEIN, PUTATIVE-RELATED"/>
    <property type="match status" value="1"/>
</dbReference>
<dbReference type="SMART" id="SM00575">
    <property type="entry name" value="ZnF_PMZ"/>
    <property type="match status" value="1"/>
</dbReference>
<reference evidence="8" key="1">
    <citation type="submission" date="2018-02" db="EMBL/GenBank/DDBJ databases">
        <authorList>
            <person name="Cohen D.B."/>
            <person name="Kent A.D."/>
        </authorList>
    </citation>
    <scope>NUCLEOTIDE SEQUENCE</scope>
</reference>
<feature type="compositionally biased region" description="Basic residues" evidence="5">
    <location>
        <begin position="751"/>
        <end position="767"/>
    </location>
</feature>
<feature type="region of interest" description="Disordered" evidence="5">
    <location>
        <begin position="713"/>
        <end position="793"/>
    </location>
</feature>
<feature type="compositionally biased region" description="Basic residues" evidence="5">
    <location>
        <begin position="720"/>
        <end position="733"/>
    </location>
</feature>